<name>A0AAV7UUS9_PLEWA</name>
<dbReference type="EMBL" id="JANPWB010000004">
    <property type="protein sequence ID" value="KAJ1192164.1"/>
    <property type="molecule type" value="Genomic_DNA"/>
</dbReference>
<evidence type="ECO:0000313" key="2">
    <source>
        <dbReference type="Proteomes" id="UP001066276"/>
    </source>
</evidence>
<accession>A0AAV7UUS9</accession>
<sequence length="2046" mass="211531">MVTHSTAALEPPAPCPGLHLPAAGRLPAALQPWDLQLRVPATTSQLLEGYLQHCSLRTSSSVSWPPPPSCWRVTCSTAALGHPAPCPGRHLPASGGLPAALQPWDLQLRVPAPTCQLLEGYLQHCSLGTSSSVSRPPPPSCWRVTCSTAALGPPAPRPGRHLPAAGGLPAALQPWDLQLRVPATTSQLLEGYLQHCSLGLSSSVSGPPPPNCWRVTCSTPALGPPAPCPGHHLPAAGGLPAALQPWDLQLHVPAATSQLLEGYLQHCSLRTSSSVSRPPPASCWRVTCSTAAWDSPALCPGCHLPAAGRLPAALQPWDLQLRVPAATSQLLEGYLQHCSLRTSSSLHVPAATSQLLEGHLQHCSLRTSGSVSRPPPPSCWKVYCSTVALGPPAPCPGRHLPAAGGLPEALQPGTLQLCVPASTSQLQEGYLQHCSIRTSNFVSRPPPPSCWRVTCSTAALGAPAPCPGRHLPATEWLPAALQPWNLQLRVPAATSQLLEGYLQHCSLGTSCSVSRPPPPSCWRLTCSTAALGPPVPCPGHHLPAAGGLPAALQPRDLQLRVPAATSQLLEGYLQHCSLRTSSSVSWPPPASCWRVTCGTAAWDYPAPCPGCHLPAAGGLPAALQPWDLQLCVPAANSQQLEGYLQHCSLRTSSYVSRRDLSAARGLPAALQPGTLQLRVPASTCQLLEGYLQHCSLGTSSSVSRPPPPSCWRVTCSTAAWGPPAPCPGRHLPAAGGLPAALQPGTLQLRVPAATSQLLEGYQQHCSLGLSSSVSRPTSQLLEGYLEHCSLGLSSSVSRPPPPSCWRVTCSTAALGPPAPRPGRHLPAAGGLPAALQPWDLQLRVPAATSQLLEGYLQHCSLGTTSSVSRLPPPSCWRVTCSTPALVPPALCPGRHLPAAGGLPAALQPGDLQLHVPAATSQLLEGYLQHYSLGLSSSVSRPPPPSCWRVTCSTTAGTLQLRVPAATSQLLEGYLQHCSLGLSSSVSRPPPPSCWRVTCSTAALGPRAPCPGRHLPAAGGLPAALQPGDLQLRVPAATSQLLEGYLQHCSLGPPALCPVRHLPAAGGLPAALQSGTLQLRVPAATSLLLEGYLRHCSLGLSSSVSRPPPPSCWRVTCSTAPLAPPAPCPGRHLPAAGGLPAALQPGTLQLRVPAATSQLLEGYLQHCSLGTSSSASRPPPPSCLRVTCSTAALGPPAPSPGHHLPAAGGLPAALQPGTLQLCVLAATSQLLEGYLQHSSLSTSSSVSRPPPPSCWRVTCSTAALGPPAPCPGRHLPAAGRLPAALQPWDLQLCVPAATSQLLEGYLQHCSLGLSSSVSRLPPASCWRVNCSTAALGPPALCPSRHLPAAGGLPAALQPGTLQLRVPAATSQLLEGYLQHCSLGTSSSLSRLPPPSCWKVTCSTAAWDSPALCPGRHLPAAGGLPVALQPWDLQLRVPAATSQLLEGYPRHCSLGTSISVSRPPPASCWRVSRGIAALGAPAPCPGRHLPAAGGLPAALQPWDLQLRVPAATSQLLEGYLRHCSLGTSSSVSRPPPPSCWRVTWWHCSLGTSSSVSLPQPPSCWRVTCSTAALAPPAPCPGRHTPAAGGLPAALQPWDFQLRVPAATCQLLEGCLQHCSLGLSISVRVPAATSQLLKGYLRHCSLGTSSSVSRPPPPSFWRVTRGTAALGPPAPCPGRHLPASGGLPAALQPWDLQLRVPAATCQLLEGYPRHSSLSTSSSVSRPPPASCWRVTCGTAALGPPAPCPGRHLPAAGGLPAALQPWDLQFRVPAATSQLLEGYLVALQLWDLQLHFPAATSQLLEGYLQHCSLGTSSSVSRPPPASCWRVTCSTAALGPTAPCPGPHLPAAGGLPAALQPWDSPSPCPGPHLPAAGGLPAALQPWDLQLRVPAATCQLLEGYLQHCSIRTYSSVSRPPPPSCWRVTCSTAALGPSAPCPGRHLPAAGGLPGGTAALGPPAPCPCRHLPAAGGLPAALQPWHLQLRVPAATSQLLEGYLQHCSLGLSISVSRPPPPSCWRVTCSTAALGPPAPCPGRHLPAAGGLPAALQH</sequence>
<proteinExistence type="predicted"/>
<comment type="caution">
    <text evidence="1">The sequence shown here is derived from an EMBL/GenBank/DDBJ whole genome shotgun (WGS) entry which is preliminary data.</text>
</comment>
<gene>
    <name evidence="1" type="ORF">NDU88_001476</name>
</gene>
<protein>
    <submittedName>
        <fullName evidence="1">Uncharacterized protein</fullName>
    </submittedName>
</protein>
<keyword evidence="2" id="KW-1185">Reference proteome</keyword>
<evidence type="ECO:0000313" key="1">
    <source>
        <dbReference type="EMBL" id="KAJ1192164.1"/>
    </source>
</evidence>
<dbReference type="Proteomes" id="UP001066276">
    <property type="component" value="Chromosome 2_2"/>
</dbReference>
<reference evidence="1" key="1">
    <citation type="journal article" date="2022" name="bioRxiv">
        <title>Sequencing and chromosome-scale assembly of the giantPleurodeles waltlgenome.</title>
        <authorList>
            <person name="Brown T."/>
            <person name="Elewa A."/>
            <person name="Iarovenko S."/>
            <person name="Subramanian E."/>
            <person name="Araus A.J."/>
            <person name="Petzold A."/>
            <person name="Susuki M."/>
            <person name="Suzuki K.-i.T."/>
            <person name="Hayashi T."/>
            <person name="Toyoda A."/>
            <person name="Oliveira C."/>
            <person name="Osipova E."/>
            <person name="Leigh N.D."/>
            <person name="Simon A."/>
            <person name="Yun M.H."/>
        </authorList>
    </citation>
    <scope>NUCLEOTIDE SEQUENCE</scope>
    <source>
        <strain evidence="1">20211129_DDA</strain>
        <tissue evidence="1">Liver</tissue>
    </source>
</reference>
<organism evidence="1 2">
    <name type="scientific">Pleurodeles waltl</name>
    <name type="common">Iberian ribbed newt</name>
    <dbReference type="NCBI Taxonomy" id="8319"/>
    <lineage>
        <taxon>Eukaryota</taxon>
        <taxon>Metazoa</taxon>
        <taxon>Chordata</taxon>
        <taxon>Craniata</taxon>
        <taxon>Vertebrata</taxon>
        <taxon>Euteleostomi</taxon>
        <taxon>Amphibia</taxon>
        <taxon>Batrachia</taxon>
        <taxon>Caudata</taxon>
        <taxon>Salamandroidea</taxon>
        <taxon>Salamandridae</taxon>
        <taxon>Pleurodelinae</taxon>
        <taxon>Pleurodeles</taxon>
    </lineage>
</organism>